<evidence type="ECO:0000313" key="2">
    <source>
        <dbReference type="WBParaSite" id="nRc.2.0.1.t43704-RA"/>
    </source>
</evidence>
<dbReference type="Proteomes" id="UP000887565">
    <property type="component" value="Unplaced"/>
</dbReference>
<reference evidence="2" key="1">
    <citation type="submission" date="2022-11" db="UniProtKB">
        <authorList>
            <consortium name="WormBaseParasite"/>
        </authorList>
    </citation>
    <scope>IDENTIFICATION</scope>
</reference>
<keyword evidence="1" id="KW-1185">Reference proteome</keyword>
<dbReference type="WBParaSite" id="nRc.2.0.1.t43704-RA">
    <property type="protein sequence ID" value="nRc.2.0.1.t43704-RA"/>
    <property type="gene ID" value="nRc.2.0.1.g43704"/>
</dbReference>
<protein>
    <submittedName>
        <fullName evidence="2">Uncharacterized protein</fullName>
    </submittedName>
</protein>
<accession>A0A915KZ08</accession>
<dbReference type="AlphaFoldDB" id="A0A915KZ08"/>
<proteinExistence type="predicted"/>
<evidence type="ECO:0000313" key="1">
    <source>
        <dbReference type="Proteomes" id="UP000887565"/>
    </source>
</evidence>
<sequence length="78" mass="8897">MDFNRKVSLAERSRLPVQTASGQKNWTTIALIENLQNLDLDKLLDIETTPDYANKSIKRIDGQKLWISEQLVGDIKPT</sequence>
<organism evidence="1 2">
    <name type="scientific">Romanomermis culicivorax</name>
    <name type="common">Nematode worm</name>
    <dbReference type="NCBI Taxonomy" id="13658"/>
    <lineage>
        <taxon>Eukaryota</taxon>
        <taxon>Metazoa</taxon>
        <taxon>Ecdysozoa</taxon>
        <taxon>Nematoda</taxon>
        <taxon>Enoplea</taxon>
        <taxon>Dorylaimia</taxon>
        <taxon>Mermithida</taxon>
        <taxon>Mermithoidea</taxon>
        <taxon>Mermithidae</taxon>
        <taxon>Romanomermis</taxon>
    </lineage>
</organism>
<name>A0A915KZ08_ROMCU</name>